<dbReference type="Proteomes" id="UP000188604">
    <property type="component" value="Chromosome"/>
</dbReference>
<dbReference type="RefSeq" id="WP_077806508.1">
    <property type="nucleotide sequence ID" value="NZ_BJXS01000009.1"/>
</dbReference>
<accession>A0A1U9KNY0</accession>
<protein>
    <submittedName>
        <fullName evidence="1">Uncharacterized protein</fullName>
    </submittedName>
</protein>
<dbReference type="EMBL" id="CP014691">
    <property type="protein sequence ID" value="AQS87521.1"/>
    <property type="molecule type" value="Genomic_DNA"/>
</dbReference>
<dbReference type="Pfam" id="PF00535">
    <property type="entry name" value="Glycos_transf_2"/>
    <property type="match status" value="1"/>
</dbReference>
<dbReference type="Pfam" id="PF13692">
    <property type="entry name" value="Glyco_trans_1_4"/>
    <property type="match status" value="1"/>
</dbReference>
<name>A0A1U9KNY0_9PROT</name>
<sequence>MASILQRLGHSGLFDAAFYLTRNPDLRSLGTGALAHYHHHGWREGRKPNPYFDPGWYLSQNRDVSGDPLLHYVCHGEREGRRPIAWFDPAWYARQHCVPENMLALAHYLANRHRADIRPLPEFDPAFYLRTYPDVAASGLDPLEHYMIQGFREVRRPFEGFDPIFYRTRYLRHAPDTNPLLHFIEHRTRPGVHPALPEEETTIPREVRRRTLPGPFFEERRPLPDSAIRRARVLAYYLPQFHANPENDRWWGKGFTEWTNVARGMPRFADHYQPRVPRDLGHYTLDDPDILARQAQMAHEAGIEGFVFYFYWFNGARLLDGPLELLLANPTIDMPFCLMWANENWSRRWDGSDNDILIAQDYRPEDDADLVDCLARHMADRRYIRIGSRPLLMIYRPGTIPDPVTSIGRWRNLFRERHGEDPIFIMGQAFKDNDPRAFGMDGAIEFPPHKLLDSSPLINERLHVLDDDFTAQVYDYGEAVDQALAAPTPDFPLIRTAAPSWDNDARRQGHGLVLHGSTPPLYERWLAGLVERARRAPFFGEPIVCINAWNEWAEGAYLEPDQHFGAAYLNATARASTGFEHARRNGRLLLVGHDAFPAGAQALLLAIGRQLKAQHGVDILFVLLDDGAMIERYRAVAPTEILTAGKVATRQRLQALRQDGYTSALVNSAASTPFAADLHAAGIDFTLLQHELPNLLRQRNLQASLAHACQLARDVIVPAASLIDPRIPVTPTILPQGLYTPAVFSPSSRDAKRAGLGLGTRDRLIVGAGYADMRKGFDLFLQLWQRLHVSGATGARNVGATHFLWIGDIDPSLREGLDPDISLAISLGTFHMPGHCPDITPYLCAADAFALTSREDPYPSVVLEALATGLPCSTFARSGGIPQLLQLILTEGDAGHAVVPQGDLSAMARAIMTAARISASRASSERRLIGRRHADRFSFPAYVETLHQYLAPKTPRLSIVVLSYNYARYLAGRLASIFTQHVPVLEIIVLDDASTDDSVAVARQVSKEWQRTIRIVAGRHNSGSVFSQWRRAVERARGDWIWIAEADDLSEPSHMATLLAALEQAPTAVMAFCDSRSINEDGAPVSSSYKPYYAESVGSRLERDSLHKGRAFVRECLGERNLIMNVSSAIFARKPLRAALARCQDELAELKVAGDWRLYVELLDQPRADVVYVADALNIHRRHASSATHSLALERHLAEIVRIQDVIAARFGQEDDLRMRQHAYRRALIRQFGLGPRSIAAE</sequence>
<dbReference type="Gene3D" id="3.20.20.80">
    <property type="entry name" value="Glycosidases"/>
    <property type="match status" value="1"/>
</dbReference>
<dbReference type="PANTHER" id="PTHR41244:SF1">
    <property type="entry name" value="GLYCOSYLTRANSFERASE"/>
    <property type="match status" value="1"/>
</dbReference>
<proteinExistence type="predicted"/>
<dbReference type="SUPFAM" id="SSF53756">
    <property type="entry name" value="UDP-Glycosyltransferase/glycogen phosphorylase"/>
    <property type="match status" value="1"/>
</dbReference>
<dbReference type="KEGG" id="nch:A0U93_05745"/>
<dbReference type="AlphaFoldDB" id="A0A1U9KNY0"/>
<dbReference type="STRING" id="320497.A0U93_05745"/>
<dbReference type="PANTHER" id="PTHR41244">
    <property type="entry name" value="RHAMNAN SYNTHESIS F"/>
    <property type="match status" value="1"/>
</dbReference>
<dbReference type="CDD" id="cd11579">
    <property type="entry name" value="Glyco_tran_WbsX"/>
    <property type="match status" value="1"/>
</dbReference>
<dbReference type="Gene3D" id="3.40.50.2000">
    <property type="entry name" value="Glycogen Phosphorylase B"/>
    <property type="match status" value="1"/>
</dbReference>
<gene>
    <name evidence="1" type="ORF">A0U93_05745</name>
</gene>
<dbReference type="InterPro" id="IPR032719">
    <property type="entry name" value="WbsX"/>
</dbReference>
<evidence type="ECO:0000313" key="1">
    <source>
        <dbReference type="EMBL" id="AQS87521.1"/>
    </source>
</evidence>
<dbReference type="Pfam" id="PF14307">
    <property type="entry name" value="Glyco_tran_WbsX"/>
    <property type="match status" value="1"/>
</dbReference>
<reference evidence="1 2" key="1">
    <citation type="submission" date="2016-03" db="EMBL/GenBank/DDBJ databases">
        <title>Acetic acid bacteria sequencing.</title>
        <authorList>
            <person name="Brandt J."/>
            <person name="Jakob F."/>
            <person name="Vogel R.F."/>
        </authorList>
    </citation>
    <scope>NUCLEOTIDE SEQUENCE [LARGE SCALE GENOMIC DNA]</scope>
    <source>
        <strain evidence="1 2">NBRC 101099</strain>
    </source>
</reference>
<dbReference type="OrthoDB" id="9816424at2"/>
<organism evidence="1 2">
    <name type="scientific">Neoasaia chiangmaiensis</name>
    <dbReference type="NCBI Taxonomy" id="320497"/>
    <lineage>
        <taxon>Bacteria</taxon>
        <taxon>Pseudomonadati</taxon>
        <taxon>Pseudomonadota</taxon>
        <taxon>Alphaproteobacteria</taxon>
        <taxon>Acetobacterales</taxon>
        <taxon>Acetobacteraceae</taxon>
        <taxon>Neoasaia</taxon>
    </lineage>
</organism>
<dbReference type="InterPro" id="IPR001173">
    <property type="entry name" value="Glyco_trans_2-like"/>
</dbReference>
<dbReference type="InterPro" id="IPR029044">
    <property type="entry name" value="Nucleotide-diphossugar_trans"/>
</dbReference>
<evidence type="ECO:0000313" key="2">
    <source>
        <dbReference type="Proteomes" id="UP000188604"/>
    </source>
</evidence>
<dbReference type="SUPFAM" id="SSF53448">
    <property type="entry name" value="Nucleotide-diphospho-sugar transferases"/>
    <property type="match status" value="1"/>
</dbReference>
<keyword evidence="2" id="KW-1185">Reference proteome</keyword>
<dbReference type="Gene3D" id="3.90.550.10">
    <property type="entry name" value="Spore Coat Polysaccharide Biosynthesis Protein SpsA, Chain A"/>
    <property type="match status" value="1"/>
</dbReference>